<feature type="transmembrane region" description="Helical" evidence="7">
    <location>
        <begin position="239"/>
        <end position="260"/>
    </location>
</feature>
<organism evidence="8 9">
    <name type="scientific">Nepenthes gracilis</name>
    <name type="common">Slender pitcher plant</name>
    <dbReference type="NCBI Taxonomy" id="150966"/>
    <lineage>
        <taxon>Eukaryota</taxon>
        <taxon>Viridiplantae</taxon>
        <taxon>Streptophyta</taxon>
        <taxon>Embryophyta</taxon>
        <taxon>Tracheophyta</taxon>
        <taxon>Spermatophyta</taxon>
        <taxon>Magnoliopsida</taxon>
        <taxon>eudicotyledons</taxon>
        <taxon>Gunneridae</taxon>
        <taxon>Pentapetalae</taxon>
        <taxon>Caryophyllales</taxon>
        <taxon>Nepenthaceae</taxon>
        <taxon>Nepenthes</taxon>
    </lineage>
</organism>
<keyword evidence="3 7" id="KW-0812">Transmembrane</keyword>
<dbReference type="GO" id="GO:0016020">
    <property type="term" value="C:membrane"/>
    <property type="evidence" value="ECO:0007669"/>
    <property type="project" value="UniProtKB-SubCell"/>
</dbReference>
<accession>A0AAD3XWS7</accession>
<comment type="subcellular location">
    <subcellularLocation>
        <location evidence="1">Membrane</location>
    </subcellularLocation>
</comment>
<evidence type="ECO:0000256" key="7">
    <source>
        <dbReference type="SAM" id="Phobius"/>
    </source>
</evidence>
<feature type="region of interest" description="Disordered" evidence="6">
    <location>
        <begin position="1"/>
        <end position="37"/>
    </location>
</feature>
<feature type="compositionally biased region" description="Polar residues" evidence="6">
    <location>
        <begin position="1"/>
        <end position="20"/>
    </location>
</feature>
<protein>
    <submittedName>
        <fullName evidence="8">Uncharacterized protein</fullName>
    </submittedName>
</protein>
<keyword evidence="5 7" id="KW-0472">Membrane</keyword>
<dbReference type="InterPro" id="IPR007749">
    <property type="entry name" value="DUF677"/>
</dbReference>
<dbReference type="PANTHER" id="PTHR31113">
    <property type="entry name" value="UPF0496 PROTEIN 3-RELATED"/>
    <property type="match status" value="1"/>
</dbReference>
<feature type="transmembrane region" description="Helical" evidence="7">
    <location>
        <begin position="213"/>
        <end position="233"/>
    </location>
</feature>
<keyword evidence="9" id="KW-1185">Reference proteome</keyword>
<evidence type="ECO:0000256" key="4">
    <source>
        <dbReference type="ARBA" id="ARBA00022989"/>
    </source>
</evidence>
<evidence type="ECO:0000256" key="1">
    <source>
        <dbReference type="ARBA" id="ARBA00004370"/>
    </source>
</evidence>
<dbReference type="EMBL" id="BSYO01000020">
    <property type="protein sequence ID" value="GMH19319.1"/>
    <property type="molecule type" value="Genomic_DNA"/>
</dbReference>
<dbReference type="PANTHER" id="PTHR31113:SF5">
    <property type="entry name" value="OS04G0405700 PROTEIN"/>
    <property type="match status" value="1"/>
</dbReference>
<gene>
    <name evidence="8" type="ORF">Nepgr_021160</name>
</gene>
<proteinExistence type="inferred from homology"/>
<evidence type="ECO:0000256" key="6">
    <source>
        <dbReference type="SAM" id="MobiDB-lite"/>
    </source>
</evidence>
<comment type="caution">
    <text evidence="8">The sequence shown here is derived from an EMBL/GenBank/DDBJ whole genome shotgun (WGS) entry which is preliminary data.</text>
</comment>
<evidence type="ECO:0000256" key="5">
    <source>
        <dbReference type="ARBA" id="ARBA00023136"/>
    </source>
</evidence>
<comment type="similarity">
    <text evidence="2">Belongs to the UPF0496 family.</text>
</comment>
<dbReference type="Proteomes" id="UP001279734">
    <property type="component" value="Unassembled WGS sequence"/>
</dbReference>
<evidence type="ECO:0000313" key="8">
    <source>
        <dbReference type="EMBL" id="GMH19319.1"/>
    </source>
</evidence>
<evidence type="ECO:0000256" key="2">
    <source>
        <dbReference type="ARBA" id="ARBA00009074"/>
    </source>
</evidence>
<name>A0AAD3XWS7_NEPGR</name>
<evidence type="ECO:0000256" key="3">
    <source>
        <dbReference type="ARBA" id="ARBA00022692"/>
    </source>
</evidence>
<dbReference type="AlphaFoldDB" id="A0AAD3XWS7"/>
<sequence>MLRCFTQRSPPSSSFATAENQAALPQGNSADGTPISSAQHSPTVILIREYKRAVQTNSYKEIQSKIQVVERWQSDDQNYQQQLLEDVLQPNPECIKETFQHTRPNTFTRLVNAYFDHSEHTCHLLLLLRYRIHQARSLYAPVHDLFDILPAHLSSLTQSQCDRAFDAFHEFDRTENPFHCTGSHNLGDLQSCLSQVKEQVDRRLHKSRSRVGFIRNVTTCSAVCMVSAAVGVAVTAVVIATHALAALVALSFPAILPCSLTKKELSYMGQLRTASKSAYFLDKYIDNVDGLANLVCTDVEGDKLFVRIGLARGKDRHLIYEMVKQLRRKHENVLNKLTDLEEHICHCFVAINSARSVLLEEIIQLRGARSS</sequence>
<feature type="compositionally biased region" description="Polar residues" evidence="6">
    <location>
        <begin position="26"/>
        <end position="37"/>
    </location>
</feature>
<reference evidence="8" key="1">
    <citation type="submission" date="2023-05" db="EMBL/GenBank/DDBJ databases">
        <title>Nepenthes gracilis genome sequencing.</title>
        <authorList>
            <person name="Fukushima K."/>
        </authorList>
    </citation>
    <scope>NUCLEOTIDE SEQUENCE</scope>
    <source>
        <strain evidence="8">SING2019-196</strain>
    </source>
</reference>
<evidence type="ECO:0000313" key="9">
    <source>
        <dbReference type="Proteomes" id="UP001279734"/>
    </source>
</evidence>
<keyword evidence="4 7" id="KW-1133">Transmembrane helix</keyword>